<gene>
    <name evidence="2" type="ORF">KSW38_19690</name>
</gene>
<reference evidence="2 3" key="1">
    <citation type="submission" date="2021-06" db="EMBL/GenBank/DDBJ databases">
        <authorList>
            <person name="Jeong J.W."/>
        </authorList>
    </citation>
    <scope>NUCLEOTIDE SEQUENCE [LARGE SCALE GENOMIC DNA]</scope>
    <source>
        <strain evidence="2 3">MMS21-TAE1-1</strain>
    </source>
</reference>
<proteinExistence type="predicted"/>
<dbReference type="InterPro" id="IPR002937">
    <property type="entry name" value="Amino_oxidase"/>
</dbReference>
<dbReference type="Pfam" id="PF01593">
    <property type="entry name" value="Amino_oxidase"/>
    <property type="match status" value="1"/>
</dbReference>
<dbReference type="PANTHER" id="PTHR10668:SF103">
    <property type="entry name" value="PYRIDINE NUCLEOTIDE-DISULFIDE OXIDOREDUCTASE DOMAIN-CONTAINING PROTEIN 2"/>
    <property type="match status" value="1"/>
</dbReference>
<protein>
    <submittedName>
        <fullName evidence="2">NAD(P)/FAD-dependent oxidoreductase</fullName>
    </submittedName>
</protein>
<dbReference type="PANTHER" id="PTHR10668">
    <property type="entry name" value="PHYTOENE DEHYDROGENASE"/>
    <property type="match status" value="1"/>
</dbReference>
<evidence type="ECO:0000259" key="1">
    <source>
        <dbReference type="Pfam" id="PF01593"/>
    </source>
</evidence>
<evidence type="ECO:0000313" key="3">
    <source>
        <dbReference type="Proteomes" id="UP000824166"/>
    </source>
</evidence>
<evidence type="ECO:0000313" key="2">
    <source>
        <dbReference type="EMBL" id="MBU8868522.1"/>
    </source>
</evidence>
<comment type="caution">
    <text evidence="2">The sequence shown here is derived from an EMBL/GenBank/DDBJ whole genome shotgun (WGS) entry which is preliminary data.</text>
</comment>
<keyword evidence="3" id="KW-1185">Reference proteome</keyword>
<organism evidence="2 3">
    <name type="scientific">Paenarthrobacter aromaticivorans</name>
    <dbReference type="NCBI Taxonomy" id="2849150"/>
    <lineage>
        <taxon>Bacteria</taxon>
        <taxon>Bacillati</taxon>
        <taxon>Actinomycetota</taxon>
        <taxon>Actinomycetes</taxon>
        <taxon>Micrococcales</taxon>
        <taxon>Micrococcaceae</taxon>
        <taxon>Paenarthrobacter</taxon>
    </lineage>
</organism>
<feature type="domain" description="Amine oxidase" evidence="1">
    <location>
        <begin position="16"/>
        <end position="501"/>
    </location>
</feature>
<dbReference type="Proteomes" id="UP000824166">
    <property type="component" value="Unassembled WGS sequence"/>
</dbReference>
<dbReference type="EMBL" id="JAHOPC010000015">
    <property type="protein sequence ID" value="MBU8868522.1"/>
    <property type="molecule type" value="Genomic_DNA"/>
</dbReference>
<name>A0ABS6IDM9_9MICC</name>
<sequence>MTETYDGIIIGSGQHGLVLGSYLAKQGLKIAVLERRMMFGGGLSTIQPGPPGFYQNPHSINHFNLTETPWYKDLGLSAKVKYATPRYDFAQPHADGTSLVFSRDAEETIASIGRFSQKDAEVFRDWNKRADAISNAIFLPERFSEPLPEAERTALLETSKLGRDFLEIIEHQPIDLMNNLFENERVRLLMLFKLSLFGTVLYDAVSERSPMGAALRGFDLAAGYQVAVGGSWNLARGLMETFIAAGGTFINHAQVDRIVVDNNRATGVELADGRRLRARQFVASTIDVPQTFNRLVGLDQLPSDYQEKVKKFKQTAWTLFGLHLALKEEPSYIGADFDPNINRALKYNIGCESVDELFELHSQVAAGRVPDPLSFGTGHITQFDPSQAPDGQATAYAWLAMPYAPGGAPENVESMKEEITDKIMDKWREYAPNLTPDNVLHKYVHTAHDYSRDITNMVEGDIFMASFAGDQTMWNHFGYRTPIEGLYMAGSPTHPGGAISGGGGYISAKVIAEDLGLTPWWTPVDARSALESIRD</sequence>
<accession>A0ABS6IDM9</accession>
<dbReference type="RefSeq" id="WP_216926644.1">
    <property type="nucleotide sequence ID" value="NZ_JAHOPC010000015.1"/>
</dbReference>